<keyword evidence="7" id="KW-1185">Reference proteome</keyword>
<comment type="similarity">
    <text evidence="1">Belongs to the ABC transporter superfamily.</text>
</comment>
<dbReference type="Pfam" id="PF08352">
    <property type="entry name" value="oligo_HPY"/>
    <property type="match status" value="1"/>
</dbReference>
<reference evidence="6 7" key="1">
    <citation type="submission" date="2009-12" db="EMBL/GenBank/DDBJ databases">
        <authorList>
            <person name="Shrivastava S."/>
            <person name="Madupu R."/>
            <person name="Durkin A.S."/>
            <person name="Torralba M."/>
            <person name="Methe B."/>
            <person name="Sutton G.G."/>
            <person name="Strausberg R.L."/>
            <person name="Nelson K.E."/>
        </authorList>
    </citation>
    <scope>NUCLEOTIDE SEQUENCE [LARGE SCALE GENOMIC DNA]</scope>
    <source>
        <strain evidence="6 7">W5455</strain>
    </source>
</reference>
<dbReference type="InterPro" id="IPR017871">
    <property type="entry name" value="ABC_transporter-like_CS"/>
</dbReference>
<evidence type="ECO:0000256" key="3">
    <source>
        <dbReference type="ARBA" id="ARBA00022741"/>
    </source>
</evidence>
<dbReference type="PROSITE" id="PS50893">
    <property type="entry name" value="ABC_TRANSPORTER_2"/>
    <property type="match status" value="1"/>
</dbReference>
<dbReference type="Gene3D" id="3.40.50.300">
    <property type="entry name" value="P-loop containing nucleotide triphosphate hydrolases"/>
    <property type="match status" value="1"/>
</dbReference>
<dbReference type="InterPro" id="IPR013563">
    <property type="entry name" value="Oligopep_ABC_C"/>
</dbReference>
<dbReference type="Proteomes" id="UP000006462">
    <property type="component" value="Unassembled WGS sequence"/>
</dbReference>
<evidence type="ECO:0000256" key="1">
    <source>
        <dbReference type="ARBA" id="ARBA00005417"/>
    </source>
</evidence>
<sequence length="318" mass="35273">MTGGQEILLEVTDLVKHFNVPRGVVRSVDGVSFSIRRGETLGLVGESGCGKTTAGRTIIRLYDVTSGSVKWKGHELASLSQKEMIPYRKELQMIFQDPYASLNPRMTVGDIVIEPMVIHGVPRDERIDRMRRLLSIVGLNSEHANRYPHEFSGGQRQRIGIARALAVEPECIICDEPISALNVSIQAQIVNTLEDLQRDLGLTYLFIAHDLSMVKHISDRVAVMYLGNIVEVAESNELYTNPLHPYTQSLLSAIPVPDPDKSDARKRIQLVGEVPSPIDPPSGCKFHTRCPWAFDRCGAEAPRLAGGEHQCACWLVND</sequence>
<keyword evidence="2" id="KW-0813">Transport</keyword>
<keyword evidence="4 6" id="KW-0067">ATP-binding</keyword>
<dbReference type="InterPro" id="IPR050319">
    <property type="entry name" value="ABC_transp_ATP-bind"/>
</dbReference>
<organism evidence="6 7">
    <name type="scientific">Pyramidobacter piscolens W5455</name>
    <dbReference type="NCBI Taxonomy" id="352165"/>
    <lineage>
        <taxon>Bacteria</taxon>
        <taxon>Thermotogati</taxon>
        <taxon>Synergistota</taxon>
        <taxon>Synergistia</taxon>
        <taxon>Synergistales</taxon>
        <taxon>Dethiosulfovibrionaceae</taxon>
        <taxon>Pyramidobacter</taxon>
    </lineage>
</organism>
<dbReference type="NCBIfam" id="TIGR01727">
    <property type="entry name" value="oligo_HPY"/>
    <property type="match status" value="1"/>
</dbReference>
<dbReference type="PROSITE" id="PS00211">
    <property type="entry name" value="ABC_TRANSPORTER_1"/>
    <property type="match status" value="1"/>
</dbReference>
<proteinExistence type="inferred from homology"/>
<name>A0ABM9ZW38_9BACT</name>
<dbReference type="InterPro" id="IPR027417">
    <property type="entry name" value="P-loop_NTPase"/>
</dbReference>
<feature type="domain" description="ABC transporter" evidence="5">
    <location>
        <begin position="9"/>
        <end position="251"/>
    </location>
</feature>
<dbReference type="SMART" id="SM00382">
    <property type="entry name" value="AAA"/>
    <property type="match status" value="1"/>
</dbReference>
<dbReference type="EMBL" id="ADFP01000051">
    <property type="protein sequence ID" value="EFB91101.1"/>
    <property type="molecule type" value="Genomic_DNA"/>
</dbReference>
<dbReference type="SUPFAM" id="SSF52540">
    <property type="entry name" value="P-loop containing nucleoside triphosphate hydrolases"/>
    <property type="match status" value="1"/>
</dbReference>
<evidence type="ECO:0000259" key="5">
    <source>
        <dbReference type="PROSITE" id="PS50893"/>
    </source>
</evidence>
<keyword evidence="3" id="KW-0547">Nucleotide-binding</keyword>
<evidence type="ECO:0000313" key="7">
    <source>
        <dbReference type="Proteomes" id="UP000006462"/>
    </source>
</evidence>
<dbReference type="PANTHER" id="PTHR43776">
    <property type="entry name" value="TRANSPORT ATP-BINDING PROTEIN"/>
    <property type="match status" value="1"/>
</dbReference>
<evidence type="ECO:0000256" key="2">
    <source>
        <dbReference type="ARBA" id="ARBA00022448"/>
    </source>
</evidence>
<dbReference type="Pfam" id="PF00005">
    <property type="entry name" value="ABC_tran"/>
    <property type="match status" value="1"/>
</dbReference>
<dbReference type="GO" id="GO:0005524">
    <property type="term" value="F:ATP binding"/>
    <property type="evidence" value="ECO:0007669"/>
    <property type="project" value="UniProtKB-KW"/>
</dbReference>
<dbReference type="InterPro" id="IPR003593">
    <property type="entry name" value="AAA+_ATPase"/>
</dbReference>
<evidence type="ECO:0000256" key="4">
    <source>
        <dbReference type="ARBA" id="ARBA00022840"/>
    </source>
</evidence>
<gene>
    <name evidence="6" type="ORF">HMPREF7215_0693</name>
</gene>
<accession>A0ABM9ZW38</accession>
<dbReference type="CDD" id="cd03257">
    <property type="entry name" value="ABC_NikE_OppD_transporters"/>
    <property type="match status" value="1"/>
</dbReference>
<dbReference type="InterPro" id="IPR003439">
    <property type="entry name" value="ABC_transporter-like_ATP-bd"/>
</dbReference>
<evidence type="ECO:0000313" key="6">
    <source>
        <dbReference type="EMBL" id="EFB91101.1"/>
    </source>
</evidence>
<dbReference type="PANTHER" id="PTHR43776:SF7">
    <property type="entry name" value="D,D-DIPEPTIDE TRANSPORT ATP-BINDING PROTEIN DDPF-RELATED"/>
    <property type="match status" value="1"/>
</dbReference>
<comment type="caution">
    <text evidence="6">The sequence shown here is derived from an EMBL/GenBank/DDBJ whole genome shotgun (WGS) entry which is preliminary data.</text>
</comment>
<protein>
    <submittedName>
        <fullName evidence="6">ABC transporter, ATP-binding protein</fullName>
    </submittedName>
</protein>
<dbReference type="RefSeq" id="WP_009164545.1">
    <property type="nucleotide sequence ID" value="NZ_ADFP01000051.1"/>
</dbReference>